<gene>
    <name evidence="1" type="ORF">K7X08_009064</name>
</gene>
<reference evidence="2" key="1">
    <citation type="journal article" date="2023" name="Proc. Natl. Acad. Sci. U.S.A.">
        <title>Genomic and structural basis for evolution of tropane alkaloid biosynthesis.</title>
        <authorList>
            <person name="Wanga Y.-J."/>
            <person name="Taina T."/>
            <person name="Yua J.-Y."/>
            <person name="Lia J."/>
            <person name="Xua B."/>
            <person name="Chenc J."/>
            <person name="D'Auriad J.C."/>
            <person name="Huanga J.-P."/>
            <person name="Huanga S.-X."/>
        </authorList>
    </citation>
    <scope>NUCLEOTIDE SEQUENCE [LARGE SCALE GENOMIC DNA]</scope>
    <source>
        <strain evidence="2">cv. KIB-2019</strain>
    </source>
</reference>
<sequence length="146" mass="16225">MDIAIHPPIRTLAQDFITGLLPRKAPIPPNATNAKLTAAMITAILTLWKCECMKVKDYDPETESEEDQQVVKLAEPSKNVVYNSDGLLDKLRDIGCPDGVDRSNMLNINKEEQEVVDMNDDCARELSILMQALEAARRDSQLSVKG</sequence>
<proteinExistence type="predicted"/>
<protein>
    <submittedName>
        <fullName evidence="1">Uncharacterized protein</fullName>
    </submittedName>
</protein>
<organism evidence="1 2">
    <name type="scientific">Anisodus acutangulus</name>
    <dbReference type="NCBI Taxonomy" id="402998"/>
    <lineage>
        <taxon>Eukaryota</taxon>
        <taxon>Viridiplantae</taxon>
        <taxon>Streptophyta</taxon>
        <taxon>Embryophyta</taxon>
        <taxon>Tracheophyta</taxon>
        <taxon>Spermatophyta</taxon>
        <taxon>Magnoliopsida</taxon>
        <taxon>eudicotyledons</taxon>
        <taxon>Gunneridae</taxon>
        <taxon>Pentapetalae</taxon>
        <taxon>asterids</taxon>
        <taxon>lamiids</taxon>
        <taxon>Solanales</taxon>
        <taxon>Solanaceae</taxon>
        <taxon>Solanoideae</taxon>
        <taxon>Hyoscyameae</taxon>
        <taxon>Anisodus</taxon>
    </lineage>
</organism>
<accession>A0A9Q1MZ68</accession>
<dbReference type="OrthoDB" id="443772at2759"/>
<dbReference type="Proteomes" id="UP001152561">
    <property type="component" value="Unassembled WGS sequence"/>
</dbReference>
<keyword evidence="2" id="KW-1185">Reference proteome</keyword>
<evidence type="ECO:0000313" key="2">
    <source>
        <dbReference type="Proteomes" id="UP001152561"/>
    </source>
</evidence>
<evidence type="ECO:0000313" key="1">
    <source>
        <dbReference type="EMBL" id="KAJ8572553.1"/>
    </source>
</evidence>
<name>A0A9Q1MZ68_9SOLA</name>
<dbReference type="AlphaFoldDB" id="A0A9Q1MZ68"/>
<dbReference type="EMBL" id="JAJAGQ010000001">
    <property type="protein sequence ID" value="KAJ8572553.1"/>
    <property type="molecule type" value="Genomic_DNA"/>
</dbReference>
<comment type="caution">
    <text evidence="1">The sequence shown here is derived from an EMBL/GenBank/DDBJ whole genome shotgun (WGS) entry which is preliminary data.</text>
</comment>